<dbReference type="AlphaFoldDB" id="A0A7K0DSP1"/>
<evidence type="ECO:0008006" key="3">
    <source>
        <dbReference type="Google" id="ProtNLM"/>
    </source>
</evidence>
<evidence type="ECO:0000313" key="2">
    <source>
        <dbReference type="Proteomes" id="UP000431401"/>
    </source>
</evidence>
<protein>
    <recommendedName>
        <fullName evidence="3">TIR domain-containing protein</fullName>
    </recommendedName>
</protein>
<dbReference type="InterPro" id="IPR050135">
    <property type="entry name" value="dGTPase-like"/>
</dbReference>
<dbReference type="GO" id="GO:0006203">
    <property type="term" value="P:dGTP catabolic process"/>
    <property type="evidence" value="ECO:0007669"/>
    <property type="project" value="TreeGrafter"/>
</dbReference>
<dbReference type="OrthoDB" id="581608at2"/>
<organism evidence="1 2">
    <name type="scientific">Nocardia aurantia</name>
    <dbReference type="NCBI Taxonomy" id="2585199"/>
    <lineage>
        <taxon>Bacteria</taxon>
        <taxon>Bacillati</taxon>
        <taxon>Actinomycetota</taxon>
        <taxon>Actinomycetes</taxon>
        <taxon>Mycobacteriales</taxon>
        <taxon>Nocardiaceae</taxon>
        <taxon>Nocardia</taxon>
    </lineage>
</organism>
<dbReference type="PANTHER" id="PTHR11373">
    <property type="entry name" value="DEOXYNUCLEOSIDE TRIPHOSPHATE TRIPHOSPHOHYDROLASE"/>
    <property type="match status" value="1"/>
</dbReference>
<gene>
    <name evidence="1" type="ORF">NRB56_43740</name>
</gene>
<reference evidence="1 2" key="1">
    <citation type="submission" date="2019-10" db="EMBL/GenBank/DDBJ databases">
        <title>Nocardia macrotermitis sp. nov. and Nocardia aurantia sp. nov., isolated from the gut of fungus growing-termite Macrotermes natalensis.</title>
        <authorList>
            <person name="Benndorf R."/>
            <person name="Schwitalla J."/>
            <person name="Martin K."/>
            <person name="De Beer W."/>
            <person name="Kaster A.-K."/>
            <person name="Vollmers J."/>
            <person name="Poulsen M."/>
            <person name="Beemelmanns C."/>
        </authorList>
    </citation>
    <scope>NUCLEOTIDE SEQUENCE [LARGE SCALE GENOMIC DNA]</scope>
    <source>
        <strain evidence="1 2">RB56</strain>
    </source>
</reference>
<name>A0A7K0DSP1_9NOCA</name>
<dbReference type="PANTHER" id="PTHR11373:SF4">
    <property type="entry name" value="DEOXYNUCLEOSIDE TRIPHOSPHATE TRIPHOSPHOHYDROLASE SAMHD1"/>
    <property type="match status" value="1"/>
</dbReference>
<dbReference type="GO" id="GO:0008832">
    <property type="term" value="F:dGTPase activity"/>
    <property type="evidence" value="ECO:0007669"/>
    <property type="project" value="TreeGrafter"/>
</dbReference>
<proteinExistence type="predicted"/>
<keyword evidence="2" id="KW-1185">Reference proteome</keyword>
<dbReference type="Gene3D" id="3.40.50.10140">
    <property type="entry name" value="Toll/interleukin-1 receptor homology (TIR) domain"/>
    <property type="match status" value="1"/>
</dbReference>
<dbReference type="SUPFAM" id="SSF52200">
    <property type="entry name" value="Toll/Interleukin receptor TIR domain"/>
    <property type="match status" value="1"/>
</dbReference>
<sequence length="676" mass="75191">MGIRMHAGPEGMPEGAAALQHVYDAVHGTIDTRDTYILGERSTIAHLLVSPALQRMRRIKQLDFASQTFSAADHSRFAHAIGTMHVMRKMLDRLVDTGENFERQLQYLRKSNARLFDGDVAADRPKLFQHMLLAGLLQDIGELPYAQATRHVYRPNLEMRKHVSRCTGIREDRLNNKQIFTLAGIFDEKIAEKLALVDMGLLAYLITGLSPDEEAELALRPLRHMVDGTLDADRLDYVFRDAYHTLGAVGDANSVIDTILYYDDVGPVVTEAGPVANLLVARARLYSSVYLSPANRFRLLLLLTALRGIRDDVECSKEFFGPSAVDISLDDFFDLDEMSLNSRLYDITRSPTVRRLDKKSRNALEIYTGKYIDYQHFWIAPVSERNAAPAVNLVLPDDLYFDTLSDQQRPIYYTGSVRVKNESLSHIADSVPLEHCAGPYSAMLQSPVSTQPMKDSILVFLPAVHRGRAWAEFDAALASRNLYDVLLENDPVSVIDFPTDTRNAPGFVGPAVFISFAAPDIQLVRRIAAVLVSARRRYFFYGGRFQGIGATARDNSVNAVREADAVIMVASTSYAARFKQEPDGYVASEIFAISARRERDADFSLVVLTAEDKSTVLDNLPWRSAFGFGEPPFFGRPLRSANSADFDSAVHAAIQAIDAVVTVSRDSGYSGETRSS</sequence>
<dbReference type="SUPFAM" id="SSF109604">
    <property type="entry name" value="HD-domain/PDEase-like"/>
    <property type="match status" value="1"/>
</dbReference>
<evidence type="ECO:0000313" key="1">
    <source>
        <dbReference type="EMBL" id="MQY28790.1"/>
    </source>
</evidence>
<dbReference type="EMBL" id="WEGI01000009">
    <property type="protein sequence ID" value="MQY28790.1"/>
    <property type="molecule type" value="Genomic_DNA"/>
</dbReference>
<comment type="caution">
    <text evidence="1">The sequence shown here is derived from an EMBL/GenBank/DDBJ whole genome shotgun (WGS) entry which is preliminary data.</text>
</comment>
<dbReference type="InterPro" id="IPR035897">
    <property type="entry name" value="Toll_tir_struct_dom_sf"/>
</dbReference>
<accession>A0A7K0DSP1</accession>
<dbReference type="Gene3D" id="1.10.3210.10">
    <property type="entry name" value="Hypothetical protein af1432"/>
    <property type="match status" value="1"/>
</dbReference>
<dbReference type="Proteomes" id="UP000431401">
    <property type="component" value="Unassembled WGS sequence"/>
</dbReference>